<proteinExistence type="predicted"/>
<sequence length="97" mass="11062">MKKIVITSVKRFPTEHKTEGGHDNVMTCTRWTFSNGVSVSIMRCIFRYSATNESKVITITPTGGFNNSYLEVSQALRAARKAAWQTFGWEWDINIEL</sequence>
<reference evidence="1" key="1">
    <citation type="journal article" date="2021" name="Proc. Natl. Acad. Sci. U.S.A.">
        <title>A Catalog of Tens of Thousands of Viruses from Human Metagenomes Reveals Hidden Associations with Chronic Diseases.</title>
        <authorList>
            <person name="Tisza M.J."/>
            <person name="Buck C.B."/>
        </authorList>
    </citation>
    <scope>NUCLEOTIDE SEQUENCE</scope>
    <source>
        <strain evidence="1">CtB3v5</strain>
    </source>
</reference>
<evidence type="ECO:0000313" key="1">
    <source>
        <dbReference type="EMBL" id="DAD78665.1"/>
    </source>
</evidence>
<name>A0A8S5M8I2_9CAUD</name>
<protein>
    <submittedName>
        <fullName evidence="1">Uncharacterized protein</fullName>
    </submittedName>
</protein>
<dbReference type="EMBL" id="BK014849">
    <property type="protein sequence ID" value="DAD78665.1"/>
    <property type="molecule type" value="Genomic_DNA"/>
</dbReference>
<accession>A0A8S5M8I2</accession>
<organism evidence="1">
    <name type="scientific">Siphoviridae sp. ctB3v5</name>
    <dbReference type="NCBI Taxonomy" id="2826186"/>
    <lineage>
        <taxon>Viruses</taxon>
        <taxon>Duplodnaviria</taxon>
        <taxon>Heunggongvirae</taxon>
        <taxon>Uroviricota</taxon>
        <taxon>Caudoviricetes</taxon>
    </lineage>
</organism>